<name>A0A3S4FTB7_SEROD</name>
<evidence type="ECO:0000313" key="4">
    <source>
        <dbReference type="Proteomes" id="UP000281391"/>
    </source>
</evidence>
<dbReference type="InterPro" id="IPR050154">
    <property type="entry name" value="UbiB_kinase"/>
</dbReference>
<dbReference type="Pfam" id="PF03109">
    <property type="entry name" value="ABC1"/>
    <property type="match status" value="1"/>
</dbReference>
<accession>A0A3S4FTB7</accession>
<keyword evidence="3" id="KW-0830">Ubiquinone</keyword>
<organism evidence="3 4">
    <name type="scientific">Serratia odorifera</name>
    <dbReference type="NCBI Taxonomy" id="618"/>
    <lineage>
        <taxon>Bacteria</taxon>
        <taxon>Pseudomonadati</taxon>
        <taxon>Pseudomonadota</taxon>
        <taxon>Gammaproteobacteria</taxon>
        <taxon>Enterobacterales</taxon>
        <taxon>Yersiniaceae</taxon>
        <taxon>Serratia</taxon>
    </lineage>
</organism>
<dbReference type="AlphaFoldDB" id="A0A3S4FTB7"/>
<dbReference type="CDD" id="cd05121">
    <property type="entry name" value="ABC1_ADCK3-like"/>
    <property type="match status" value="1"/>
</dbReference>
<evidence type="ECO:0000256" key="1">
    <source>
        <dbReference type="ARBA" id="ARBA00009670"/>
    </source>
</evidence>
<sequence>MLKMVLVTARDRARLAEISAVLIRYGLQDVVSLLGLNSLLGAAVGNRRDDGSQQSLPERLRAALEALGPTFVKFGQILATRSDLLEQNWTDELDRLHSQAAVLPWEALEGQIRADLGADPQQVFAEFDTQPLAAASMAQIYRARLHSGEAVVVKVLRPGLAKTIQADLRLLAYLAEVVEQQSPALARYRPRQMIRALATALSHELDLTHEGNNCDRVAQQFAAHPEVVVPEFTGSGRLNGYWFRNFYPASRRKTRSNWPMPVSTARCWHSVARRHLCVWCWNTASITPIPIPAT</sequence>
<gene>
    <name evidence="3" type="primary">ubiB_3</name>
    <name evidence="3" type="ORF">NCTC11214_04064</name>
</gene>
<feature type="domain" description="ABC1 atypical kinase-like" evidence="2">
    <location>
        <begin position="95"/>
        <end position="231"/>
    </location>
</feature>
<proteinExistence type="inferred from homology"/>
<protein>
    <submittedName>
        <fullName evidence="3">Probable ubiquinone biosynthesis protein UbiB</fullName>
    </submittedName>
</protein>
<dbReference type="PANTHER" id="PTHR10566:SF113">
    <property type="entry name" value="PROTEIN ACTIVITY OF BC1 COMPLEX KINASE 7, CHLOROPLASTIC"/>
    <property type="match status" value="1"/>
</dbReference>
<dbReference type="Proteomes" id="UP000281391">
    <property type="component" value="Chromosome"/>
</dbReference>
<dbReference type="KEGG" id="sof:NCTC11214_04064"/>
<reference evidence="3 4" key="1">
    <citation type="submission" date="2018-12" db="EMBL/GenBank/DDBJ databases">
        <authorList>
            <consortium name="Pathogen Informatics"/>
        </authorList>
    </citation>
    <scope>NUCLEOTIDE SEQUENCE [LARGE SCALE GENOMIC DNA]</scope>
    <source>
        <strain evidence="3 4">NCTC11214</strain>
    </source>
</reference>
<dbReference type="SUPFAM" id="SSF56112">
    <property type="entry name" value="Protein kinase-like (PK-like)"/>
    <property type="match status" value="1"/>
</dbReference>
<evidence type="ECO:0000259" key="2">
    <source>
        <dbReference type="Pfam" id="PF03109"/>
    </source>
</evidence>
<dbReference type="InterPro" id="IPR011009">
    <property type="entry name" value="Kinase-like_dom_sf"/>
</dbReference>
<evidence type="ECO:0000313" key="3">
    <source>
        <dbReference type="EMBL" id="VDZ62311.1"/>
    </source>
</evidence>
<comment type="similarity">
    <text evidence="1">Belongs to the protein kinase superfamily. ADCK protein kinase family.</text>
</comment>
<dbReference type="InterPro" id="IPR004147">
    <property type="entry name" value="ABC1_dom"/>
</dbReference>
<dbReference type="PANTHER" id="PTHR10566">
    <property type="entry name" value="CHAPERONE-ACTIVITY OF BC1 COMPLEX CABC1 -RELATED"/>
    <property type="match status" value="1"/>
</dbReference>
<dbReference type="EMBL" id="LR134117">
    <property type="protein sequence ID" value="VDZ62311.1"/>
    <property type="molecule type" value="Genomic_DNA"/>
</dbReference>